<proteinExistence type="predicted"/>
<dbReference type="SUPFAM" id="SSF89069">
    <property type="entry name" value="N-terminal, cytoplasmic domain of anti-sigmaE factor RseA"/>
    <property type="match status" value="1"/>
</dbReference>
<dbReference type="CDD" id="cd16328">
    <property type="entry name" value="RseA_N"/>
    <property type="match status" value="1"/>
</dbReference>
<dbReference type="Gene3D" id="1.10.10.880">
    <property type="entry name" value="Anti sigma-E protein RseA, N-terminal domain"/>
    <property type="match status" value="1"/>
</dbReference>
<evidence type="ECO:0000313" key="3">
    <source>
        <dbReference type="EMBL" id="NRF66840.1"/>
    </source>
</evidence>
<keyword evidence="4" id="KW-1185">Reference proteome</keyword>
<name>A0ABX2EE01_9BURK</name>
<evidence type="ECO:0000256" key="1">
    <source>
        <dbReference type="SAM" id="Phobius"/>
    </source>
</evidence>
<dbReference type="Proteomes" id="UP000737171">
    <property type="component" value="Unassembled WGS sequence"/>
</dbReference>
<dbReference type="PANTHER" id="PTHR38104:SF1">
    <property type="entry name" value="ANTI-SIGMA-E FACTOR RSEA"/>
    <property type="match status" value="1"/>
</dbReference>
<dbReference type="Pfam" id="PF03872">
    <property type="entry name" value="RseA_N"/>
    <property type="match status" value="1"/>
</dbReference>
<dbReference type="RefSeq" id="WP_173121940.1">
    <property type="nucleotide sequence ID" value="NZ_JABRWJ010000002.1"/>
</dbReference>
<organism evidence="3 4">
    <name type="scientific">Pseudaquabacterium terrae</name>
    <dbReference type="NCBI Taxonomy" id="2732868"/>
    <lineage>
        <taxon>Bacteria</taxon>
        <taxon>Pseudomonadati</taxon>
        <taxon>Pseudomonadota</taxon>
        <taxon>Betaproteobacteria</taxon>
        <taxon>Burkholderiales</taxon>
        <taxon>Sphaerotilaceae</taxon>
        <taxon>Pseudaquabacterium</taxon>
    </lineage>
</organism>
<dbReference type="InterPro" id="IPR052383">
    <property type="entry name" value="Anti-sigma-E_RseA-like"/>
</dbReference>
<protein>
    <submittedName>
        <fullName evidence="3">Sigma-E factor negative regulatory protein</fullName>
    </submittedName>
</protein>
<feature type="transmembrane region" description="Helical" evidence="1">
    <location>
        <begin position="99"/>
        <end position="123"/>
    </location>
</feature>
<sequence length="186" mass="19650">MLNSSGSSSEALRQSLSALMDGRVESPGVEDACTVWRKHSQARECWHTYHLIGDVLRSDELAAAPARDEAFLVALRDQLAKEPVPLAPSRAPGGWRQRLMAPIAVAAGFVAVAGVLVVLRVMAPDDSAGVPLAAAGAPDAVTNGQLIRDARLDRYLAAHRRVSNGAAVQVPGSVVRSVETVVLETK</sequence>
<feature type="domain" description="Anti sigma-E protein RseA N-terminal" evidence="2">
    <location>
        <begin position="14"/>
        <end position="91"/>
    </location>
</feature>
<reference evidence="3 4" key="1">
    <citation type="submission" date="2020-05" db="EMBL/GenBank/DDBJ databases">
        <title>Aquincola sp. isolate from soil.</title>
        <authorList>
            <person name="Han J."/>
            <person name="Kim D.-U."/>
        </authorList>
    </citation>
    <scope>NUCLEOTIDE SEQUENCE [LARGE SCALE GENOMIC DNA]</scope>
    <source>
        <strain evidence="3 4">S2</strain>
    </source>
</reference>
<accession>A0ABX2EE01</accession>
<keyword evidence="1" id="KW-0472">Membrane</keyword>
<gene>
    <name evidence="3" type="ORF">HLB44_07585</name>
</gene>
<dbReference type="EMBL" id="JABRWJ010000002">
    <property type="protein sequence ID" value="NRF66840.1"/>
    <property type="molecule type" value="Genomic_DNA"/>
</dbReference>
<dbReference type="InterPro" id="IPR005572">
    <property type="entry name" value="Anti-sigma_E_RseA_N"/>
</dbReference>
<evidence type="ECO:0000259" key="2">
    <source>
        <dbReference type="Pfam" id="PF03872"/>
    </source>
</evidence>
<dbReference type="PANTHER" id="PTHR38104">
    <property type="match status" value="1"/>
</dbReference>
<comment type="caution">
    <text evidence="3">The sequence shown here is derived from an EMBL/GenBank/DDBJ whole genome shotgun (WGS) entry which is preliminary data.</text>
</comment>
<evidence type="ECO:0000313" key="4">
    <source>
        <dbReference type="Proteomes" id="UP000737171"/>
    </source>
</evidence>
<dbReference type="InterPro" id="IPR036147">
    <property type="entry name" value="Anti-sigma_E_RseA_N_sf"/>
</dbReference>
<keyword evidence="1" id="KW-1133">Transmembrane helix</keyword>
<keyword evidence="1" id="KW-0812">Transmembrane</keyword>